<proteinExistence type="predicted"/>
<dbReference type="PANTHER" id="PTHR35395">
    <property type="entry name" value="DUF6536 DOMAIN-CONTAINING PROTEIN"/>
    <property type="match status" value="1"/>
</dbReference>
<dbReference type="EMBL" id="JAJVDC020000042">
    <property type="protein sequence ID" value="KAL1631060.1"/>
    <property type="molecule type" value="Genomic_DNA"/>
</dbReference>
<reference evidence="3 4" key="1">
    <citation type="submission" date="2024-02" db="EMBL/GenBank/DDBJ databases">
        <title>De novo assembly and annotation of 12 fungi associated with fruit tree decline syndrome in Ontario, Canada.</title>
        <authorList>
            <person name="Sulman M."/>
            <person name="Ellouze W."/>
            <person name="Ilyukhin E."/>
        </authorList>
    </citation>
    <scope>NUCLEOTIDE SEQUENCE [LARGE SCALE GENOMIC DNA]</scope>
    <source>
        <strain evidence="3 4">M1-105</strain>
    </source>
</reference>
<evidence type="ECO:0000313" key="3">
    <source>
        <dbReference type="EMBL" id="KAL1631060.1"/>
    </source>
</evidence>
<comment type="caution">
    <text evidence="3">The sequence shown here is derived from an EMBL/GenBank/DDBJ whole genome shotgun (WGS) entry which is preliminary data.</text>
</comment>
<dbReference type="Proteomes" id="UP001521116">
    <property type="component" value="Unassembled WGS sequence"/>
</dbReference>
<feature type="domain" description="DUF6536" evidence="2">
    <location>
        <begin position="16"/>
        <end position="135"/>
    </location>
</feature>
<dbReference type="PANTHER" id="PTHR35395:SF1">
    <property type="entry name" value="DUF6536 DOMAIN-CONTAINING PROTEIN"/>
    <property type="match status" value="1"/>
</dbReference>
<organism evidence="3 4">
    <name type="scientific">Neofusicoccum ribis</name>
    <dbReference type="NCBI Taxonomy" id="45134"/>
    <lineage>
        <taxon>Eukaryota</taxon>
        <taxon>Fungi</taxon>
        <taxon>Dikarya</taxon>
        <taxon>Ascomycota</taxon>
        <taxon>Pezizomycotina</taxon>
        <taxon>Dothideomycetes</taxon>
        <taxon>Dothideomycetes incertae sedis</taxon>
        <taxon>Botryosphaeriales</taxon>
        <taxon>Botryosphaeriaceae</taxon>
        <taxon>Neofusicoccum</taxon>
    </lineage>
</organism>
<sequence length="478" mass="53551">MVAAFSYTVIQDKGYDFVAAPIRTGDCGKIERMGSVIHLAINAASTLLLGASNYSMQVLSAPTRKDIDEAHRRGSWLDIGVLSIRNLASIRGKKLWLWLALGFSSVPLHLVYNSTFFVSTANHNYDIYIANDQFATGAEFDDFIGKYDDTSVYANFTPFPLSSGSNPHTVQKSLVDLTQGKESDFERLENDECMKSYAKTILSDRRNLILVTSSRPADNQQLHELQRENGIYHDERSISCKDSSGGHILTSELGPVSCAPNSSLYAIGHYAMPVVAMRPPVTSNWYSWMCSQYGYYFDWLDGTDGEHITPPDFVKAMPKEEYCSEGYWKKVQANETWSVYGFDIDYCLSEKLSDQCSLNVTVSLLMVVIAFNFVKVVVISMTLFTVKNKPLITIGDAVASFIRERDTTTEGMCLLTKEDIIQRTRTQTKDSRGPFSLFKKRPASRGSFQLLSPKPFNPSNPRGFHAASRARWLTTSIL</sequence>
<evidence type="ECO:0000259" key="2">
    <source>
        <dbReference type="Pfam" id="PF20163"/>
    </source>
</evidence>
<protein>
    <recommendedName>
        <fullName evidence="2">DUF6536 domain-containing protein</fullName>
    </recommendedName>
</protein>
<keyword evidence="1" id="KW-1133">Transmembrane helix</keyword>
<keyword evidence="4" id="KW-1185">Reference proteome</keyword>
<name>A0ABR3SVZ8_9PEZI</name>
<keyword evidence="1" id="KW-0472">Membrane</keyword>
<dbReference type="InterPro" id="IPR046623">
    <property type="entry name" value="DUF6536"/>
</dbReference>
<accession>A0ABR3SVZ8</accession>
<dbReference type="Pfam" id="PF20163">
    <property type="entry name" value="DUF6536"/>
    <property type="match status" value="1"/>
</dbReference>
<gene>
    <name evidence="3" type="ORF">SLS56_004585</name>
</gene>
<evidence type="ECO:0000256" key="1">
    <source>
        <dbReference type="SAM" id="Phobius"/>
    </source>
</evidence>
<feature type="transmembrane region" description="Helical" evidence="1">
    <location>
        <begin position="362"/>
        <end position="384"/>
    </location>
</feature>
<keyword evidence="1" id="KW-0812">Transmembrane</keyword>
<evidence type="ECO:0000313" key="4">
    <source>
        <dbReference type="Proteomes" id="UP001521116"/>
    </source>
</evidence>